<dbReference type="Gene3D" id="3.40.50.2300">
    <property type="match status" value="1"/>
</dbReference>
<dbReference type="GO" id="GO:0000160">
    <property type="term" value="P:phosphorelay signal transduction system"/>
    <property type="evidence" value="ECO:0007669"/>
    <property type="project" value="InterPro"/>
</dbReference>
<dbReference type="InterPro" id="IPR001789">
    <property type="entry name" value="Sig_transdc_resp-reg_receiver"/>
</dbReference>
<comment type="caution">
    <text evidence="4">The sequence shown here is derived from an EMBL/GenBank/DDBJ whole genome shotgun (WGS) entry which is preliminary data.</text>
</comment>
<proteinExistence type="predicted"/>
<feature type="modified residue" description="4-aspartylphosphate" evidence="2">
    <location>
        <position position="52"/>
    </location>
</feature>
<dbReference type="PROSITE" id="PS50110">
    <property type="entry name" value="RESPONSE_REGULATORY"/>
    <property type="match status" value="1"/>
</dbReference>
<gene>
    <name evidence="4" type="ORF">A3J78_00940</name>
</gene>
<dbReference type="CDD" id="cd17574">
    <property type="entry name" value="REC_OmpR"/>
    <property type="match status" value="1"/>
</dbReference>
<dbReference type="InterPro" id="IPR050595">
    <property type="entry name" value="Bact_response_regulator"/>
</dbReference>
<evidence type="ECO:0000256" key="2">
    <source>
        <dbReference type="PROSITE-ProRule" id="PRU00169"/>
    </source>
</evidence>
<accession>A0A1F5DE04</accession>
<protein>
    <recommendedName>
        <fullName evidence="3">Response regulatory domain-containing protein</fullName>
    </recommendedName>
</protein>
<dbReference type="SMART" id="SM00448">
    <property type="entry name" value="REC"/>
    <property type="match status" value="1"/>
</dbReference>
<evidence type="ECO:0000313" key="4">
    <source>
        <dbReference type="EMBL" id="OGD53274.1"/>
    </source>
</evidence>
<keyword evidence="1 2" id="KW-0597">Phosphoprotein</keyword>
<name>A0A1F5DE04_9BACT</name>
<dbReference type="SUPFAM" id="SSF52172">
    <property type="entry name" value="CheY-like"/>
    <property type="match status" value="1"/>
</dbReference>
<dbReference type="AlphaFoldDB" id="A0A1F5DE04"/>
<reference evidence="4 5" key="1">
    <citation type="journal article" date="2016" name="Nat. Commun.">
        <title>Thousands of microbial genomes shed light on interconnected biogeochemical processes in an aquifer system.</title>
        <authorList>
            <person name="Anantharaman K."/>
            <person name="Brown C.T."/>
            <person name="Hug L.A."/>
            <person name="Sharon I."/>
            <person name="Castelle C.J."/>
            <person name="Probst A.J."/>
            <person name="Thomas B.C."/>
            <person name="Singh A."/>
            <person name="Wilkins M.J."/>
            <person name="Karaoz U."/>
            <person name="Brodie E.L."/>
            <person name="Williams K.H."/>
            <person name="Hubbard S.S."/>
            <person name="Banfield J.F."/>
        </authorList>
    </citation>
    <scope>NUCLEOTIDE SEQUENCE [LARGE SCALE GENOMIC DNA]</scope>
</reference>
<dbReference type="Pfam" id="PF00072">
    <property type="entry name" value="Response_reg"/>
    <property type="match status" value="1"/>
</dbReference>
<sequence length="120" mass="13319">MGKVLIIEDDPLINKIYKTRLSKDGHQVELADNGKDGLVLALKIKPDVVLLDIMLPQVSGLDVLKELKKTPSTAKIPVIVYSNLSKEEEINKAKKLGASEYIIKANMSPHQLVAKIEKYL</sequence>
<feature type="domain" description="Response regulatory" evidence="3">
    <location>
        <begin position="3"/>
        <end position="119"/>
    </location>
</feature>
<organism evidence="4 5">
    <name type="scientific">Candidatus Beckwithbacteria bacterium RBG_13_35_6</name>
    <dbReference type="NCBI Taxonomy" id="1797456"/>
    <lineage>
        <taxon>Bacteria</taxon>
        <taxon>Candidatus Beckwithiibacteriota</taxon>
    </lineage>
</organism>
<dbReference type="PANTHER" id="PTHR44591:SF23">
    <property type="entry name" value="CHEY SUBFAMILY"/>
    <property type="match status" value="1"/>
</dbReference>
<dbReference type="PANTHER" id="PTHR44591">
    <property type="entry name" value="STRESS RESPONSE REGULATOR PROTEIN 1"/>
    <property type="match status" value="1"/>
</dbReference>
<evidence type="ECO:0000259" key="3">
    <source>
        <dbReference type="PROSITE" id="PS50110"/>
    </source>
</evidence>
<dbReference type="InterPro" id="IPR011006">
    <property type="entry name" value="CheY-like_superfamily"/>
</dbReference>
<dbReference type="Proteomes" id="UP000178758">
    <property type="component" value="Unassembled WGS sequence"/>
</dbReference>
<evidence type="ECO:0000313" key="5">
    <source>
        <dbReference type="Proteomes" id="UP000178758"/>
    </source>
</evidence>
<dbReference type="EMBL" id="MEZJ01000041">
    <property type="protein sequence ID" value="OGD53274.1"/>
    <property type="molecule type" value="Genomic_DNA"/>
</dbReference>
<evidence type="ECO:0000256" key="1">
    <source>
        <dbReference type="ARBA" id="ARBA00022553"/>
    </source>
</evidence>